<evidence type="ECO:0000256" key="2">
    <source>
        <dbReference type="ARBA" id="ARBA00009477"/>
    </source>
</evidence>
<dbReference type="NCBIfam" id="TIGR01730">
    <property type="entry name" value="RND_mfp"/>
    <property type="match status" value="1"/>
</dbReference>
<evidence type="ECO:0000259" key="8">
    <source>
        <dbReference type="Pfam" id="PF25954"/>
    </source>
</evidence>
<dbReference type="Gene3D" id="1.10.287.470">
    <property type="entry name" value="Helix hairpin bin"/>
    <property type="match status" value="1"/>
</dbReference>
<reference evidence="9 10" key="1">
    <citation type="submission" date="2006-10" db="EMBL/GenBank/DDBJ databases">
        <title>Complete sequence of Syntrophobacter fumaroxidans MPOB.</title>
        <authorList>
            <consortium name="US DOE Joint Genome Institute"/>
            <person name="Copeland A."/>
            <person name="Lucas S."/>
            <person name="Lapidus A."/>
            <person name="Barry K."/>
            <person name="Detter J.C."/>
            <person name="Glavina del Rio T."/>
            <person name="Hammon N."/>
            <person name="Israni S."/>
            <person name="Pitluck S."/>
            <person name="Goltsman E.G."/>
            <person name="Martinez M."/>
            <person name="Schmutz J."/>
            <person name="Larimer F."/>
            <person name="Land M."/>
            <person name="Hauser L."/>
            <person name="Kyrpides N."/>
            <person name="Kim E."/>
            <person name="Boone D.R."/>
            <person name="Brockman F."/>
            <person name="Culley D."/>
            <person name="Ferry J."/>
            <person name="Gunsalus R."/>
            <person name="McInerney M.J."/>
            <person name="Morrison M."/>
            <person name="Plugge C."/>
            <person name="Rohlin L."/>
            <person name="Scholten J."/>
            <person name="Sieber J."/>
            <person name="Stams A.J.M."/>
            <person name="Worm P."/>
            <person name="Henstra A.M."/>
            <person name="Richardson P."/>
        </authorList>
    </citation>
    <scope>NUCLEOTIDE SEQUENCE [LARGE SCALE GENOMIC DNA]</scope>
    <source>
        <strain evidence="10">DSM 10017 / MPOB</strain>
    </source>
</reference>
<dbReference type="InterPro" id="IPR050465">
    <property type="entry name" value="UPF0194_transport"/>
</dbReference>
<dbReference type="PANTHER" id="PTHR32347:SF14">
    <property type="entry name" value="EFFLUX SYSTEM COMPONENT YKNX-RELATED"/>
    <property type="match status" value="1"/>
</dbReference>
<dbReference type="InterPro" id="IPR006143">
    <property type="entry name" value="RND_pump_MFP"/>
</dbReference>
<keyword evidence="10" id="KW-1185">Reference proteome</keyword>
<dbReference type="Proteomes" id="UP000001784">
    <property type="component" value="Chromosome"/>
</dbReference>
<accession>A0LH76</accession>
<dbReference type="SUPFAM" id="SSF111369">
    <property type="entry name" value="HlyD-like secretion proteins"/>
    <property type="match status" value="1"/>
</dbReference>
<gene>
    <name evidence="9" type="ordered locus">Sfum_1084</name>
</gene>
<dbReference type="OrthoDB" id="9784484at2"/>
<comment type="subcellular location">
    <subcellularLocation>
        <location evidence="1">Cell envelope</location>
    </subcellularLocation>
</comment>
<feature type="compositionally biased region" description="Basic and acidic residues" evidence="5">
    <location>
        <begin position="1"/>
        <end position="11"/>
    </location>
</feature>
<dbReference type="STRING" id="335543.Sfum_1084"/>
<dbReference type="InterPro" id="IPR058625">
    <property type="entry name" value="MdtA-like_BSH"/>
</dbReference>
<comment type="similarity">
    <text evidence="2">Belongs to the membrane fusion protein (MFP) (TC 8.A.1) family.</text>
</comment>
<dbReference type="Gene3D" id="2.40.50.100">
    <property type="match status" value="1"/>
</dbReference>
<evidence type="ECO:0000256" key="4">
    <source>
        <dbReference type="SAM" id="Coils"/>
    </source>
</evidence>
<dbReference type="eggNOG" id="COG0845">
    <property type="taxonomic scope" value="Bacteria"/>
</dbReference>
<protein>
    <submittedName>
        <fullName evidence="9">Efflux transporter, RND family, MFP subunit</fullName>
    </submittedName>
</protein>
<feature type="compositionally biased region" description="Basic and acidic residues" evidence="5">
    <location>
        <begin position="371"/>
        <end position="382"/>
    </location>
</feature>
<evidence type="ECO:0000256" key="1">
    <source>
        <dbReference type="ARBA" id="ARBA00004196"/>
    </source>
</evidence>
<feature type="region of interest" description="Disordered" evidence="5">
    <location>
        <begin position="1"/>
        <end position="24"/>
    </location>
</feature>
<keyword evidence="3 4" id="KW-0175">Coiled coil</keyword>
<dbReference type="InParanoid" id="A0LH76"/>
<keyword evidence="6" id="KW-1133">Transmembrane helix</keyword>
<dbReference type="FunCoup" id="A0LH76">
    <property type="interactions" value="273"/>
</dbReference>
<evidence type="ECO:0000256" key="3">
    <source>
        <dbReference type="ARBA" id="ARBA00023054"/>
    </source>
</evidence>
<sequence length="429" mass="45473">MREESNDKPDIAETLGIDRASGDGKSGKRWFVVGILAVLAVGTALVVWKGSGSSDGVRYRTQEAQRGDLTVIVTATGTLQATNQVDVSSELSGIIKTVEADYNSKVKVGQPLAKLDTSKLEAQVTQSKAALESAKAKVLLAEATVRETRSKLTQLRKVRALSDNKVPSQTEIDAAEAALDRALADVASAKATVSQAQATLDANQTDLSKAVIRSPVNGIVLTRSAEPGQTVAATLNPPVLFTLAEDLTKMELVVNVDEADVGHIREGQQATFSVAAYPNRTFEAQIVQARFGSKTTSGVVTYETVLKVDNVDLALRPGMTATADIIVKRIENAVLVPSAALRFVPPVREEKKAPTGLLARILPRPPGSGTQRREDPAGRKEHRVWTLKDEQLVAIPVKIGATDGSMTEVAAGEIQPGMAVVVDTAGSVE</sequence>
<keyword evidence="6" id="KW-0812">Transmembrane</keyword>
<evidence type="ECO:0000259" key="7">
    <source>
        <dbReference type="Pfam" id="PF25917"/>
    </source>
</evidence>
<dbReference type="Gene3D" id="2.40.30.170">
    <property type="match status" value="1"/>
</dbReference>
<evidence type="ECO:0000313" key="10">
    <source>
        <dbReference type="Proteomes" id="UP000001784"/>
    </source>
</evidence>
<evidence type="ECO:0000313" key="9">
    <source>
        <dbReference type="EMBL" id="ABK16778.1"/>
    </source>
</evidence>
<proteinExistence type="inferred from homology"/>
<feature type="coiled-coil region" evidence="4">
    <location>
        <begin position="172"/>
        <end position="199"/>
    </location>
</feature>
<dbReference type="AlphaFoldDB" id="A0LH76"/>
<feature type="domain" description="Multidrug resistance protein MdtA-like barrel-sandwich hybrid" evidence="7">
    <location>
        <begin position="83"/>
        <end position="234"/>
    </location>
</feature>
<dbReference type="EMBL" id="CP000478">
    <property type="protein sequence ID" value="ABK16778.1"/>
    <property type="molecule type" value="Genomic_DNA"/>
</dbReference>
<dbReference type="GO" id="GO:0030313">
    <property type="term" value="C:cell envelope"/>
    <property type="evidence" value="ECO:0007669"/>
    <property type="project" value="UniProtKB-SubCell"/>
</dbReference>
<dbReference type="Pfam" id="PF25954">
    <property type="entry name" value="Beta-barrel_RND_2"/>
    <property type="match status" value="1"/>
</dbReference>
<dbReference type="RefSeq" id="WP_011697949.1">
    <property type="nucleotide sequence ID" value="NC_008554.1"/>
</dbReference>
<feature type="transmembrane region" description="Helical" evidence="6">
    <location>
        <begin position="30"/>
        <end position="48"/>
    </location>
</feature>
<dbReference type="Pfam" id="PF25917">
    <property type="entry name" value="BSH_RND"/>
    <property type="match status" value="1"/>
</dbReference>
<dbReference type="HOGENOM" id="CLU_018816_14_1_7"/>
<dbReference type="GO" id="GO:0016020">
    <property type="term" value="C:membrane"/>
    <property type="evidence" value="ECO:0007669"/>
    <property type="project" value="InterPro"/>
</dbReference>
<dbReference type="GO" id="GO:0022857">
    <property type="term" value="F:transmembrane transporter activity"/>
    <property type="evidence" value="ECO:0007669"/>
    <property type="project" value="InterPro"/>
</dbReference>
<name>A0LH76_SYNFM</name>
<feature type="region of interest" description="Disordered" evidence="5">
    <location>
        <begin position="359"/>
        <end position="382"/>
    </location>
</feature>
<keyword evidence="6" id="KW-0472">Membrane</keyword>
<evidence type="ECO:0000256" key="6">
    <source>
        <dbReference type="SAM" id="Phobius"/>
    </source>
</evidence>
<feature type="domain" description="CusB-like beta-barrel" evidence="8">
    <location>
        <begin position="252"/>
        <end position="324"/>
    </location>
</feature>
<dbReference type="KEGG" id="sfu:Sfum_1084"/>
<dbReference type="PANTHER" id="PTHR32347">
    <property type="entry name" value="EFFLUX SYSTEM COMPONENT YKNX-RELATED"/>
    <property type="match status" value="1"/>
</dbReference>
<dbReference type="InterPro" id="IPR058792">
    <property type="entry name" value="Beta-barrel_RND_2"/>
</dbReference>
<evidence type="ECO:0000256" key="5">
    <source>
        <dbReference type="SAM" id="MobiDB-lite"/>
    </source>
</evidence>
<organism evidence="9 10">
    <name type="scientific">Syntrophobacter fumaroxidans (strain DSM 10017 / MPOB)</name>
    <dbReference type="NCBI Taxonomy" id="335543"/>
    <lineage>
        <taxon>Bacteria</taxon>
        <taxon>Pseudomonadati</taxon>
        <taxon>Thermodesulfobacteriota</taxon>
        <taxon>Syntrophobacteria</taxon>
        <taxon>Syntrophobacterales</taxon>
        <taxon>Syntrophobacteraceae</taxon>
        <taxon>Syntrophobacter</taxon>
    </lineage>
</organism>